<feature type="region of interest" description="Disordered" evidence="1">
    <location>
        <begin position="1"/>
        <end position="25"/>
    </location>
</feature>
<gene>
    <name evidence="2" type="ORF">PIB30_065792</name>
</gene>
<sequence length="361" mass="42112">MGRTKSTAKRARQGESSMDQPPQDHPMARYFTNLVDFNNYLIKFAPRKEITPRYLNMSLLDSQSFNNVHRILSRQRLDEFVKLKDRFYPDLVAIAYSTLSIASNEENPSQFTIHFSMGNTKYELNVGEFCLLTHLNWEGTLFKNGDNPPSEWRFDRIQAYQYFNLDPNCGNKIPIKPMSDEYRLLHYLLVWVILPRNHNHGVVTDDDLVILWAMVHNLEINWSYFIIQHMKKIQEGSTTLGLGYVVLWTKIFKHHNIDLSNSIEKSLKETNCINLATLHKMGRGGIAHQAQPQPQAQEEVQDQVQEEVQVQGHIGSSNSAPQPSMFDLMQELQRINMNISRSQEENQRNFTRMDRHFSRIN</sequence>
<reference evidence="2 3" key="1">
    <citation type="journal article" date="2023" name="Plants (Basel)">
        <title>Bridging the Gap: Combining Genomics and Transcriptomics Approaches to Understand Stylosanthes scabra, an Orphan Legume from the Brazilian Caatinga.</title>
        <authorList>
            <person name="Ferreira-Neto J.R.C."/>
            <person name="da Silva M.D."/>
            <person name="Binneck E."/>
            <person name="de Melo N.F."/>
            <person name="da Silva R.H."/>
            <person name="de Melo A.L.T.M."/>
            <person name="Pandolfi V."/>
            <person name="Bustamante F.O."/>
            <person name="Brasileiro-Vidal A.C."/>
            <person name="Benko-Iseppon A.M."/>
        </authorList>
    </citation>
    <scope>NUCLEOTIDE SEQUENCE [LARGE SCALE GENOMIC DNA]</scope>
    <source>
        <tissue evidence="2">Leaves</tissue>
    </source>
</reference>
<evidence type="ECO:0000256" key="1">
    <source>
        <dbReference type="SAM" id="MobiDB-lite"/>
    </source>
</evidence>
<evidence type="ECO:0000313" key="3">
    <source>
        <dbReference type="Proteomes" id="UP001341840"/>
    </source>
</evidence>
<proteinExistence type="predicted"/>
<accession>A0ABU6ZKT8</accession>
<evidence type="ECO:0000313" key="2">
    <source>
        <dbReference type="EMBL" id="MED6222589.1"/>
    </source>
</evidence>
<name>A0ABU6ZKT8_9FABA</name>
<protein>
    <submittedName>
        <fullName evidence="2">Uncharacterized protein</fullName>
    </submittedName>
</protein>
<feature type="compositionally biased region" description="Basic residues" evidence="1">
    <location>
        <begin position="1"/>
        <end position="11"/>
    </location>
</feature>
<comment type="caution">
    <text evidence="2">The sequence shown here is derived from an EMBL/GenBank/DDBJ whole genome shotgun (WGS) entry which is preliminary data.</text>
</comment>
<keyword evidence="3" id="KW-1185">Reference proteome</keyword>
<dbReference type="EMBL" id="JASCZI010272521">
    <property type="protein sequence ID" value="MED6222589.1"/>
    <property type="molecule type" value="Genomic_DNA"/>
</dbReference>
<dbReference type="Proteomes" id="UP001341840">
    <property type="component" value="Unassembled WGS sequence"/>
</dbReference>
<organism evidence="2 3">
    <name type="scientific">Stylosanthes scabra</name>
    <dbReference type="NCBI Taxonomy" id="79078"/>
    <lineage>
        <taxon>Eukaryota</taxon>
        <taxon>Viridiplantae</taxon>
        <taxon>Streptophyta</taxon>
        <taxon>Embryophyta</taxon>
        <taxon>Tracheophyta</taxon>
        <taxon>Spermatophyta</taxon>
        <taxon>Magnoliopsida</taxon>
        <taxon>eudicotyledons</taxon>
        <taxon>Gunneridae</taxon>
        <taxon>Pentapetalae</taxon>
        <taxon>rosids</taxon>
        <taxon>fabids</taxon>
        <taxon>Fabales</taxon>
        <taxon>Fabaceae</taxon>
        <taxon>Papilionoideae</taxon>
        <taxon>50 kb inversion clade</taxon>
        <taxon>dalbergioids sensu lato</taxon>
        <taxon>Dalbergieae</taxon>
        <taxon>Pterocarpus clade</taxon>
        <taxon>Stylosanthes</taxon>
    </lineage>
</organism>
<feature type="region of interest" description="Disordered" evidence="1">
    <location>
        <begin position="342"/>
        <end position="361"/>
    </location>
</feature>